<dbReference type="PANTHER" id="PTHR43531:SF14">
    <property type="entry name" value="METHYL-ACCEPTING CHEMOTAXIS PROTEIN I-RELATED"/>
    <property type="match status" value="1"/>
</dbReference>
<keyword evidence="5" id="KW-0472">Membrane</keyword>
<dbReference type="PROSITE" id="PS50885">
    <property type="entry name" value="HAMP"/>
    <property type="match status" value="1"/>
</dbReference>
<evidence type="ECO:0000313" key="8">
    <source>
        <dbReference type="EMBL" id="BDT59665.1"/>
    </source>
</evidence>
<dbReference type="InterPro" id="IPR004090">
    <property type="entry name" value="Chemotax_Me-accpt_rcpt"/>
</dbReference>
<evidence type="ECO:0000259" key="6">
    <source>
        <dbReference type="PROSITE" id="PS50111"/>
    </source>
</evidence>
<dbReference type="PRINTS" id="PR00260">
    <property type="entry name" value="CHEMTRNSDUCR"/>
</dbReference>
<keyword evidence="5" id="KW-1133">Transmembrane helix</keyword>
<dbReference type="RefSeq" id="WP_281908472.1">
    <property type="nucleotide sequence ID" value="NZ_AP026966.1"/>
</dbReference>
<comment type="similarity">
    <text evidence="2">Belongs to the methyl-accepting chemotaxis (MCP) protein family.</text>
</comment>
<evidence type="ECO:0000256" key="2">
    <source>
        <dbReference type="ARBA" id="ARBA00029447"/>
    </source>
</evidence>
<dbReference type="InterPro" id="IPR004089">
    <property type="entry name" value="MCPsignal_dom"/>
</dbReference>
<feature type="region of interest" description="Disordered" evidence="4">
    <location>
        <begin position="523"/>
        <end position="567"/>
    </location>
</feature>
<gene>
    <name evidence="8" type="primary">cheD_1</name>
    <name evidence="8" type="ORF">MasN3_31590</name>
</gene>
<name>A0ABM8C8W3_9BURK</name>
<dbReference type="InterPro" id="IPR051310">
    <property type="entry name" value="MCP_chemotaxis"/>
</dbReference>
<evidence type="ECO:0000256" key="4">
    <source>
        <dbReference type="SAM" id="MobiDB-lite"/>
    </source>
</evidence>
<feature type="compositionally biased region" description="Pro residues" evidence="4">
    <location>
        <begin position="527"/>
        <end position="540"/>
    </location>
</feature>
<keyword evidence="9" id="KW-1185">Reference proteome</keyword>
<feature type="transmembrane region" description="Helical" evidence="5">
    <location>
        <begin position="191"/>
        <end position="211"/>
    </location>
</feature>
<feature type="compositionally biased region" description="Basic residues" evidence="4">
    <location>
        <begin position="551"/>
        <end position="567"/>
    </location>
</feature>
<dbReference type="Pfam" id="PF12729">
    <property type="entry name" value="4HB_MCP_1"/>
    <property type="match status" value="1"/>
</dbReference>
<dbReference type="Pfam" id="PF00015">
    <property type="entry name" value="MCPsignal"/>
    <property type="match status" value="1"/>
</dbReference>
<dbReference type="SUPFAM" id="SSF58104">
    <property type="entry name" value="Methyl-accepting chemotaxis protein (MCP) signaling domain"/>
    <property type="match status" value="1"/>
</dbReference>
<dbReference type="Gene3D" id="1.10.287.950">
    <property type="entry name" value="Methyl-accepting chemotaxis protein"/>
    <property type="match status" value="1"/>
</dbReference>
<dbReference type="InterPro" id="IPR003660">
    <property type="entry name" value="HAMP_dom"/>
</dbReference>
<keyword evidence="5" id="KW-0812">Transmembrane</keyword>
<evidence type="ECO:0000256" key="1">
    <source>
        <dbReference type="ARBA" id="ARBA00022481"/>
    </source>
</evidence>
<sequence>MLSRLKIGPKLLLAPGVVLLLLVLLSSGAYYAMVTQHQSLQSIVGPRAVQTRSAVELVGQAQRVHADTYKLLTWLGSSFSRERIDVLIADIHRQHGAIERAFAELLRRTGDSAERRHAEQAAQAHRYYVQAAREVVKLAHADEAVGANAMIKPEAAFSRLVERMGMLARLERELSEQASSEAAADFRLTAALMPFVVLLAVGVSLAITVAVRRALLLEIRGIGAAAQGLASGDLTVGERVYGEDEIGETSRALDAGIRNLNGTLRTVLESARTIGSASRDLSLRNLSMHSRAVFRSRSLEDTAASMQQLAETVTVTATNALAANRLAQSASHGAREGGQGVARMAATLARVKEGAARAAEVAAAIDAFASEAGTLALNAALGAARNGKQGQDADDEFAHAANEVRALAQRAAGAAREVRELAARSVAEIEGCAAWAIQAGAGVEDALGAAREMEDVLGRIGSASAGQAGSLAEVNQAIVRMDEVTQQNCALVEEAAAAAARTLQMQALTLTLSRSVAAFRLEEPAAAPAPQPESMAPPPMENGAPRDLPRERRRHERSHLRLASSRK</sequence>
<reference evidence="8" key="1">
    <citation type="submission" date="2022-11" db="EMBL/GenBank/DDBJ databases">
        <title>Isolation and characterization of PLA-degrading bacterium Massilia sp. from Antarctic soil.</title>
        <authorList>
            <person name="Sato K."/>
            <person name="Gomez-Fuentes C."/>
            <person name="Ahmad S.A."/>
            <person name="Zulkharnain A."/>
        </authorList>
    </citation>
    <scope>NUCLEOTIDE SEQUENCE</scope>
    <source>
        <strain evidence="8">N-3</strain>
    </source>
</reference>
<dbReference type="EMBL" id="AP026966">
    <property type="protein sequence ID" value="BDT59665.1"/>
    <property type="molecule type" value="Genomic_DNA"/>
</dbReference>
<evidence type="ECO:0000313" key="9">
    <source>
        <dbReference type="Proteomes" id="UP001163336"/>
    </source>
</evidence>
<accession>A0ABM8C8W3</accession>
<feature type="domain" description="Methyl-accepting transducer" evidence="6">
    <location>
        <begin position="270"/>
        <end position="503"/>
    </location>
</feature>
<dbReference type="SMART" id="SM00283">
    <property type="entry name" value="MA"/>
    <property type="match status" value="1"/>
</dbReference>
<feature type="domain" description="HAMP" evidence="7">
    <location>
        <begin position="213"/>
        <end position="265"/>
    </location>
</feature>
<evidence type="ECO:0000256" key="5">
    <source>
        <dbReference type="SAM" id="Phobius"/>
    </source>
</evidence>
<organism evidence="8 9">
    <name type="scientific">Massilia varians</name>
    <dbReference type="NCBI Taxonomy" id="457921"/>
    <lineage>
        <taxon>Bacteria</taxon>
        <taxon>Pseudomonadati</taxon>
        <taxon>Pseudomonadota</taxon>
        <taxon>Betaproteobacteria</taxon>
        <taxon>Burkholderiales</taxon>
        <taxon>Oxalobacteraceae</taxon>
        <taxon>Telluria group</taxon>
        <taxon>Massilia</taxon>
    </lineage>
</organism>
<dbReference type="PROSITE" id="PS50111">
    <property type="entry name" value="CHEMOTAXIS_TRANSDUC_2"/>
    <property type="match status" value="1"/>
</dbReference>
<dbReference type="InterPro" id="IPR024478">
    <property type="entry name" value="HlyB_4HB_MCP"/>
</dbReference>
<protein>
    <submittedName>
        <fullName evidence="8">Methyl-accepting chemotaxis protein I</fullName>
    </submittedName>
</protein>
<evidence type="ECO:0000256" key="3">
    <source>
        <dbReference type="PROSITE-ProRule" id="PRU00284"/>
    </source>
</evidence>
<dbReference type="PANTHER" id="PTHR43531">
    <property type="entry name" value="PROTEIN ICFG"/>
    <property type="match status" value="1"/>
</dbReference>
<keyword evidence="3" id="KW-0807">Transducer</keyword>
<dbReference type="Proteomes" id="UP001163336">
    <property type="component" value="Chromosome"/>
</dbReference>
<proteinExistence type="inferred from homology"/>
<keyword evidence="1" id="KW-0488">Methylation</keyword>
<evidence type="ECO:0000259" key="7">
    <source>
        <dbReference type="PROSITE" id="PS50885"/>
    </source>
</evidence>